<evidence type="ECO:0000256" key="1">
    <source>
        <dbReference type="SAM" id="Coils"/>
    </source>
</evidence>
<evidence type="ECO:0008006" key="4">
    <source>
        <dbReference type="Google" id="ProtNLM"/>
    </source>
</evidence>
<name>A0ABW3HZ44_9FLAO</name>
<evidence type="ECO:0000313" key="2">
    <source>
        <dbReference type="EMBL" id="MFD0962719.1"/>
    </source>
</evidence>
<dbReference type="EMBL" id="JBHTJM010000002">
    <property type="protein sequence ID" value="MFD0962719.1"/>
    <property type="molecule type" value="Genomic_DNA"/>
</dbReference>
<dbReference type="PANTHER" id="PTHR21174:SF0">
    <property type="entry name" value="HD PHOSPHOHYDROLASE FAMILY PROTEIN-RELATED"/>
    <property type="match status" value="1"/>
</dbReference>
<organism evidence="2 3">
    <name type="scientific">Pseudofulvibacter geojedonensis</name>
    <dbReference type="NCBI Taxonomy" id="1123758"/>
    <lineage>
        <taxon>Bacteria</taxon>
        <taxon>Pseudomonadati</taxon>
        <taxon>Bacteroidota</taxon>
        <taxon>Flavobacteriia</taxon>
        <taxon>Flavobacteriales</taxon>
        <taxon>Flavobacteriaceae</taxon>
        <taxon>Pseudofulvibacter</taxon>
    </lineage>
</organism>
<protein>
    <recommendedName>
        <fullName evidence="4">Metal-dependent HD superfamily phosphohydrolase</fullName>
    </recommendedName>
</protein>
<gene>
    <name evidence="2" type="ORF">ACFQ1O_01725</name>
</gene>
<keyword evidence="3" id="KW-1185">Reference proteome</keyword>
<sequence>MLEKLFKSTLLKYTQNIELINEYWIELESLYNSNKRYYHNLNHLENLYKQLELVKDQIEDWDSILFALFYHDAIYNTLKNDNEEKSADLAVTRLRETSFPEKQIQRCYSHILATKSHQLSMNNDCNLFTDADLSILASKWETYQGYSQKIRKEYKIYPKLIYNKGRKKVLNHLLNQDKLYKTDFFFFLYEEKARTNLKKELTTLI</sequence>
<feature type="coiled-coil region" evidence="1">
    <location>
        <begin position="34"/>
        <end position="64"/>
    </location>
</feature>
<dbReference type="SUPFAM" id="SSF109604">
    <property type="entry name" value="HD-domain/PDEase-like"/>
    <property type="match status" value="1"/>
</dbReference>
<dbReference type="PIRSF" id="PIRSF035170">
    <property type="entry name" value="HD_phosphohydro"/>
    <property type="match status" value="1"/>
</dbReference>
<dbReference type="PANTHER" id="PTHR21174">
    <property type="match status" value="1"/>
</dbReference>
<dbReference type="Proteomes" id="UP001596997">
    <property type="component" value="Unassembled WGS sequence"/>
</dbReference>
<evidence type="ECO:0000313" key="3">
    <source>
        <dbReference type="Proteomes" id="UP001596997"/>
    </source>
</evidence>
<accession>A0ABW3HZ44</accession>
<reference evidence="3" key="1">
    <citation type="journal article" date="2019" name="Int. J. Syst. Evol. Microbiol.">
        <title>The Global Catalogue of Microorganisms (GCM) 10K type strain sequencing project: providing services to taxonomists for standard genome sequencing and annotation.</title>
        <authorList>
            <consortium name="The Broad Institute Genomics Platform"/>
            <consortium name="The Broad Institute Genome Sequencing Center for Infectious Disease"/>
            <person name="Wu L."/>
            <person name="Ma J."/>
        </authorList>
    </citation>
    <scope>NUCLEOTIDE SEQUENCE [LARGE SCALE GENOMIC DNA]</scope>
    <source>
        <strain evidence="3">CCUG 62114</strain>
    </source>
</reference>
<keyword evidence="1" id="KW-0175">Coiled coil</keyword>
<comment type="caution">
    <text evidence="2">The sequence shown here is derived from an EMBL/GenBank/DDBJ whole genome shotgun (WGS) entry which is preliminary data.</text>
</comment>
<dbReference type="InterPro" id="IPR009218">
    <property type="entry name" value="HD_phosphohydro"/>
</dbReference>
<proteinExistence type="predicted"/>
<dbReference type="RefSeq" id="WP_377712669.1">
    <property type="nucleotide sequence ID" value="NZ_JBHTJM010000002.1"/>
</dbReference>
<dbReference type="Gene3D" id="1.10.3210.10">
    <property type="entry name" value="Hypothetical protein af1432"/>
    <property type="match status" value="1"/>
</dbReference>